<evidence type="ECO:0000256" key="2">
    <source>
        <dbReference type="SAM" id="SignalP"/>
    </source>
</evidence>
<dbReference type="PaxDb" id="2903-EOD19813"/>
<dbReference type="KEGG" id="ehx:EMIHUDRAFT_242582"/>
<feature type="region of interest" description="Disordered" evidence="1">
    <location>
        <begin position="359"/>
        <end position="384"/>
    </location>
</feature>
<dbReference type="GeneID" id="17265359"/>
<evidence type="ECO:0008006" key="5">
    <source>
        <dbReference type="Google" id="ProtNLM"/>
    </source>
</evidence>
<name>A0A0D3J8H8_EMIH1</name>
<evidence type="ECO:0000313" key="3">
    <source>
        <dbReference type="EnsemblProtists" id="EOD19813"/>
    </source>
</evidence>
<dbReference type="Proteomes" id="UP000013827">
    <property type="component" value="Unassembled WGS sequence"/>
</dbReference>
<dbReference type="RefSeq" id="XP_005772242.1">
    <property type="nucleotide sequence ID" value="XM_005772185.1"/>
</dbReference>
<sequence>MRCCTRRVRGLQLVAAALLVCSGASDAIGPVHDYAPTGFAADTPMLLLYGGVGRHNFGDVLMGEMVHALALSHCSYQRRQIVFADVIGHDMRIHGGKNVFSLSTVAARVTLDVIAIGGEILGVSYPGARVMLQSYQWPPASIAAWQGEEHGPAERAMRRADSVYLPRRSWFRNPGAIVINAAGGRRVSSQDELALGEVNFTSFRNRLGARGVLTPDSVTLLPWLFGREVFDRASLDGLLDKKYLAALTSIASEHNLDVVLFRAGAAGGHDKLPHYARVASKIALLDPHVTVQARAPWPVGSLQADLVLSTSLHARIVAFAFATPRMYLSRPTVQRKYDDFVDLWDNALPATLRHAASGRYDESGASAPPVPGGMTNGTSGAPRPSNASLLAASASLSLSPGAIEAFRDSARAREVAEIYMNGTFAPYSQLLAVPCLGGHSAIDWQADYAARLWRRKRRLSRGLCAPVPCLV</sequence>
<keyword evidence="4" id="KW-1185">Reference proteome</keyword>
<feature type="signal peptide" evidence="2">
    <location>
        <begin position="1"/>
        <end position="27"/>
    </location>
</feature>
<proteinExistence type="predicted"/>
<dbReference type="EnsemblProtists" id="EOD19813">
    <property type="protein sequence ID" value="EOD19813"/>
    <property type="gene ID" value="EMIHUDRAFT_242582"/>
</dbReference>
<organism evidence="3 4">
    <name type="scientific">Emiliania huxleyi (strain CCMP1516)</name>
    <dbReference type="NCBI Taxonomy" id="280463"/>
    <lineage>
        <taxon>Eukaryota</taxon>
        <taxon>Haptista</taxon>
        <taxon>Haptophyta</taxon>
        <taxon>Prymnesiophyceae</taxon>
        <taxon>Isochrysidales</taxon>
        <taxon>Noelaerhabdaceae</taxon>
        <taxon>Emiliania</taxon>
    </lineage>
</organism>
<evidence type="ECO:0000256" key="1">
    <source>
        <dbReference type="SAM" id="MobiDB-lite"/>
    </source>
</evidence>
<reference evidence="3" key="2">
    <citation type="submission" date="2024-10" db="UniProtKB">
        <authorList>
            <consortium name="EnsemblProtists"/>
        </authorList>
    </citation>
    <scope>IDENTIFICATION</scope>
</reference>
<evidence type="ECO:0000313" key="4">
    <source>
        <dbReference type="Proteomes" id="UP000013827"/>
    </source>
</evidence>
<protein>
    <recommendedName>
        <fullName evidence="5">Polysaccharide pyruvyl transferase domain-containing protein</fullName>
    </recommendedName>
</protein>
<accession>A0A0D3J8H8</accession>
<keyword evidence="2" id="KW-0732">Signal</keyword>
<dbReference type="HOGENOM" id="CLU_580665_0_0_1"/>
<reference evidence="4" key="1">
    <citation type="journal article" date="2013" name="Nature">
        <title>Pan genome of the phytoplankton Emiliania underpins its global distribution.</title>
        <authorList>
            <person name="Read B.A."/>
            <person name="Kegel J."/>
            <person name="Klute M.J."/>
            <person name="Kuo A."/>
            <person name="Lefebvre S.C."/>
            <person name="Maumus F."/>
            <person name="Mayer C."/>
            <person name="Miller J."/>
            <person name="Monier A."/>
            <person name="Salamov A."/>
            <person name="Young J."/>
            <person name="Aguilar M."/>
            <person name="Claverie J.M."/>
            <person name="Frickenhaus S."/>
            <person name="Gonzalez K."/>
            <person name="Herman E.K."/>
            <person name="Lin Y.C."/>
            <person name="Napier J."/>
            <person name="Ogata H."/>
            <person name="Sarno A.F."/>
            <person name="Shmutz J."/>
            <person name="Schroeder D."/>
            <person name="de Vargas C."/>
            <person name="Verret F."/>
            <person name="von Dassow P."/>
            <person name="Valentin K."/>
            <person name="Van de Peer Y."/>
            <person name="Wheeler G."/>
            <person name="Dacks J.B."/>
            <person name="Delwiche C.F."/>
            <person name="Dyhrman S.T."/>
            <person name="Glockner G."/>
            <person name="John U."/>
            <person name="Richards T."/>
            <person name="Worden A.Z."/>
            <person name="Zhang X."/>
            <person name="Grigoriev I.V."/>
            <person name="Allen A.E."/>
            <person name="Bidle K."/>
            <person name="Borodovsky M."/>
            <person name="Bowler C."/>
            <person name="Brownlee C."/>
            <person name="Cock J.M."/>
            <person name="Elias M."/>
            <person name="Gladyshev V.N."/>
            <person name="Groth M."/>
            <person name="Guda C."/>
            <person name="Hadaegh A."/>
            <person name="Iglesias-Rodriguez M.D."/>
            <person name="Jenkins J."/>
            <person name="Jones B.M."/>
            <person name="Lawson T."/>
            <person name="Leese F."/>
            <person name="Lindquist E."/>
            <person name="Lobanov A."/>
            <person name="Lomsadze A."/>
            <person name="Malik S.B."/>
            <person name="Marsh M.E."/>
            <person name="Mackinder L."/>
            <person name="Mock T."/>
            <person name="Mueller-Roeber B."/>
            <person name="Pagarete A."/>
            <person name="Parker M."/>
            <person name="Probert I."/>
            <person name="Quesneville H."/>
            <person name="Raines C."/>
            <person name="Rensing S.A."/>
            <person name="Riano-Pachon D.M."/>
            <person name="Richier S."/>
            <person name="Rokitta S."/>
            <person name="Shiraiwa Y."/>
            <person name="Soanes D.M."/>
            <person name="van der Giezen M."/>
            <person name="Wahlund T.M."/>
            <person name="Williams B."/>
            <person name="Wilson W."/>
            <person name="Wolfe G."/>
            <person name="Wurch L.L."/>
        </authorList>
    </citation>
    <scope>NUCLEOTIDE SEQUENCE</scope>
</reference>
<dbReference type="AlphaFoldDB" id="A0A0D3J8H8"/>
<feature type="chain" id="PRO_5044208504" description="Polysaccharide pyruvyl transferase domain-containing protein" evidence="2">
    <location>
        <begin position="28"/>
        <end position="471"/>
    </location>
</feature>